<evidence type="ECO:0000256" key="1">
    <source>
        <dbReference type="SAM" id="Phobius"/>
    </source>
</evidence>
<gene>
    <name evidence="3" type="ordered locus">Tgr7_1359</name>
</gene>
<reference evidence="3 4" key="1">
    <citation type="journal article" date="2011" name="Stand. Genomic Sci.">
        <title>Complete genome sequence of 'Thioalkalivibrio sulfidophilus' HL-EbGr7.</title>
        <authorList>
            <person name="Muyzer G."/>
            <person name="Sorokin D.Y."/>
            <person name="Mavromatis K."/>
            <person name="Lapidus A."/>
            <person name="Clum A."/>
            <person name="Ivanova N."/>
            <person name="Pati A."/>
            <person name="d'Haeseleer P."/>
            <person name="Woyke T."/>
            <person name="Kyrpides N.C."/>
        </authorList>
    </citation>
    <scope>NUCLEOTIDE SEQUENCE [LARGE SCALE GENOMIC DNA]</scope>
    <source>
        <strain evidence="3 4">HL-EbGR7</strain>
    </source>
</reference>
<dbReference type="KEGG" id="tgr:Tgr7_1359"/>
<dbReference type="EMBL" id="CP001339">
    <property type="protein sequence ID" value="ACL72444.1"/>
    <property type="molecule type" value="Genomic_DNA"/>
</dbReference>
<dbReference type="InterPro" id="IPR021309">
    <property type="entry name" value="YgaP-like_TM"/>
</dbReference>
<feature type="transmembrane region" description="Helical" evidence="1">
    <location>
        <begin position="36"/>
        <end position="58"/>
    </location>
</feature>
<dbReference type="STRING" id="396588.Tgr7_1359"/>
<dbReference type="Pfam" id="PF11127">
    <property type="entry name" value="YgaP-like_TM"/>
    <property type="match status" value="1"/>
</dbReference>
<accession>B8GR24</accession>
<keyword evidence="1" id="KW-0812">Transmembrane</keyword>
<evidence type="ECO:0000313" key="4">
    <source>
        <dbReference type="Proteomes" id="UP000002383"/>
    </source>
</evidence>
<dbReference type="HOGENOM" id="CLU_176022_4_1_6"/>
<dbReference type="OrthoDB" id="9804804at2"/>
<name>B8GR24_THISH</name>
<dbReference type="eggNOG" id="ENOG5033A4Z">
    <property type="taxonomic scope" value="Bacteria"/>
</dbReference>
<organism evidence="3 4">
    <name type="scientific">Thioalkalivibrio sulfidiphilus (strain HL-EbGR7)</name>
    <dbReference type="NCBI Taxonomy" id="396588"/>
    <lineage>
        <taxon>Bacteria</taxon>
        <taxon>Pseudomonadati</taxon>
        <taxon>Pseudomonadota</taxon>
        <taxon>Gammaproteobacteria</taxon>
        <taxon>Chromatiales</taxon>
        <taxon>Ectothiorhodospiraceae</taxon>
        <taxon>Thioalkalivibrio</taxon>
    </lineage>
</organism>
<dbReference type="Proteomes" id="UP000002383">
    <property type="component" value="Chromosome"/>
</dbReference>
<protein>
    <recommendedName>
        <fullName evidence="2">Inner membrane protein YgaP-like transmembrane domain-containing protein</fullName>
    </recommendedName>
</protein>
<sequence>MSLETLKNMGSADRIIRAVVGLVLIALVFVGPQTPWGWIGIIPLVTAVIGWCPAYNIIGFKTCKS</sequence>
<feature type="transmembrane region" description="Helical" evidence="1">
    <location>
        <begin position="12"/>
        <end position="30"/>
    </location>
</feature>
<evidence type="ECO:0000259" key="2">
    <source>
        <dbReference type="Pfam" id="PF11127"/>
    </source>
</evidence>
<keyword evidence="4" id="KW-1185">Reference proteome</keyword>
<dbReference type="AlphaFoldDB" id="B8GR24"/>
<proteinExistence type="predicted"/>
<feature type="domain" description="Inner membrane protein YgaP-like transmembrane" evidence="2">
    <location>
        <begin position="7"/>
        <end position="64"/>
    </location>
</feature>
<dbReference type="RefSeq" id="WP_012637927.1">
    <property type="nucleotide sequence ID" value="NC_011901.1"/>
</dbReference>
<keyword evidence="1" id="KW-0472">Membrane</keyword>
<evidence type="ECO:0000313" key="3">
    <source>
        <dbReference type="EMBL" id="ACL72444.1"/>
    </source>
</evidence>
<keyword evidence="1" id="KW-1133">Transmembrane helix</keyword>